<dbReference type="Proteomes" id="UP001320119">
    <property type="component" value="Chromosome"/>
</dbReference>
<dbReference type="Pfam" id="PF14602">
    <property type="entry name" value="Hexapep_2"/>
    <property type="match status" value="1"/>
</dbReference>
<dbReference type="RefSeq" id="WP_255711638.1">
    <property type="nucleotide sequence ID" value="NZ_AP023086.1"/>
</dbReference>
<keyword evidence="2" id="KW-1185">Reference proteome</keyword>
<organism evidence="1 2">
    <name type="scientific">Marinagarivorans cellulosilyticus</name>
    <dbReference type="NCBI Taxonomy" id="2721545"/>
    <lineage>
        <taxon>Bacteria</taxon>
        <taxon>Pseudomonadati</taxon>
        <taxon>Pseudomonadota</taxon>
        <taxon>Gammaproteobacteria</taxon>
        <taxon>Cellvibrionales</taxon>
        <taxon>Cellvibrionaceae</taxon>
        <taxon>Marinagarivorans</taxon>
    </lineage>
</organism>
<protein>
    <recommendedName>
        <fullName evidence="3">Acetyltransferase</fullName>
    </recommendedName>
</protein>
<dbReference type="AlphaFoldDB" id="A0AAN2BKK5"/>
<evidence type="ECO:0000313" key="1">
    <source>
        <dbReference type="EMBL" id="BCD98178.1"/>
    </source>
</evidence>
<dbReference type="PANTHER" id="PTHR23416:SF78">
    <property type="entry name" value="LIPOPOLYSACCHARIDE BIOSYNTHESIS O-ACETYL TRANSFERASE WBBJ-RELATED"/>
    <property type="match status" value="1"/>
</dbReference>
<gene>
    <name evidence="1" type="ORF">MARGE09_P2379</name>
</gene>
<name>A0AAN2BKK5_9GAMM</name>
<dbReference type="InterPro" id="IPR051159">
    <property type="entry name" value="Hexapeptide_acetyltransf"/>
</dbReference>
<dbReference type="EMBL" id="AP023086">
    <property type="protein sequence ID" value="BCD98178.1"/>
    <property type="molecule type" value="Genomic_DNA"/>
</dbReference>
<dbReference type="PANTHER" id="PTHR23416">
    <property type="entry name" value="SIALIC ACID SYNTHASE-RELATED"/>
    <property type="match status" value="1"/>
</dbReference>
<dbReference type="Pfam" id="PF00132">
    <property type="entry name" value="Hexapep"/>
    <property type="match status" value="1"/>
</dbReference>
<evidence type="ECO:0008006" key="3">
    <source>
        <dbReference type="Google" id="ProtNLM"/>
    </source>
</evidence>
<dbReference type="SUPFAM" id="SSF51161">
    <property type="entry name" value="Trimeric LpxA-like enzymes"/>
    <property type="match status" value="1"/>
</dbReference>
<dbReference type="KEGG" id="marq:MARGE09_P2379"/>
<dbReference type="CDD" id="cd04647">
    <property type="entry name" value="LbH_MAT_like"/>
    <property type="match status" value="1"/>
</dbReference>
<accession>A0AAN2BKK5</accession>
<proteinExistence type="predicted"/>
<evidence type="ECO:0000313" key="2">
    <source>
        <dbReference type="Proteomes" id="UP001320119"/>
    </source>
</evidence>
<dbReference type="InterPro" id="IPR001451">
    <property type="entry name" value="Hexapep"/>
</dbReference>
<dbReference type="Gene3D" id="2.160.10.10">
    <property type="entry name" value="Hexapeptide repeat proteins"/>
    <property type="match status" value="1"/>
</dbReference>
<sequence>MLYIESTKAWLKNSDHPLASTLRPYIKGMRTLNVPLPLMPYRVMAPVFFLLSNGIKEVIRIFWWTPLFKALVDKAPRHLYLYTGMPFLAGRLAITLGENCRISGQTTFSGRSQNSDCAQLLIGHNVGISWQTTIAVGKKVIIGNNVRIAGRCFLAGYPGHPINPVARANGDAELENQVGDIVLEDNVWLGTGCTVLPKVRIGENSIIGTGSVVTKDIPANVIAAGNPAKVIRPLSEQELGLTRDNAKCANHISKELSHVA</sequence>
<reference evidence="1 2" key="1">
    <citation type="journal article" date="2022" name="IScience">
        <title>An ultrasensitive nanofiber-based assay for enzymatic hydrolysis and deep-sea microbial degradation of cellulose.</title>
        <authorList>
            <person name="Tsudome M."/>
            <person name="Tachioka M."/>
            <person name="Miyazaki M."/>
            <person name="Uchimura K."/>
            <person name="Tsuda M."/>
            <person name="Takaki Y."/>
            <person name="Deguchi S."/>
        </authorList>
    </citation>
    <scope>NUCLEOTIDE SEQUENCE [LARGE SCALE GENOMIC DNA]</scope>
    <source>
        <strain evidence="1 2">GE09</strain>
    </source>
</reference>
<dbReference type="InterPro" id="IPR011004">
    <property type="entry name" value="Trimer_LpxA-like_sf"/>
</dbReference>